<dbReference type="CDD" id="cd00160">
    <property type="entry name" value="RhoGEF"/>
    <property type="match status" value="1"/>
</dbReference>
<dbReference type="InterPro" id="IPR001849">
    <property type="entry name" value="PH_domain"/>
</dbReference>
<dbReference type="InterPro" id="IPR035899">
    <property type="entry name" value="DBL_dom_sf"/>
</dbReference>
<dbReference type="Proteomes" id="UP000278143">
    <property type="component" value="Unassembled WGS sequence"/>
</dbReference>
<dbReference type="SUPFAM" id="SSF50729">
    <property type="entry name" value="PH domain-like"/>
    <property type="match status" value="1"/>
</dbReference>
<keyword evidence="5" id="KW-1185">Reference proteome</keyword>
<feature type="compositionally biased region" description="Basic and acidic residues" evidence="1">
    <location>
        <begin position="393"/>
        <end position="406"/>
    </location>
</feature>
<feature type="domain" description="DH" evidence="3">
    <location>
        <begin position="50"/>
        <end position="271"/>
    </location>
</feature>
<evidence type="ECO:0000313" key="5">
    <source>
        <dbReference type="Proteomes" id="UP000278143"/>
    </source>
</evidence>
<feature type="region of interest" description="Disordered" evidence="1">
    <location>
        <begin position="87"/>
        <end position="114"/>
    </location>
</feature>
<feature type="compositionally biased region" description="Low complexity" evidence="1">
    <location>
        <begin position="105"/>
        <end position="114"/>
    </location>
</feature>
<dbReference type="PANTHER" id="PTHR12673:SF159">
    <property type="entry name" value="LD03170P"/>
    <property type="match status" value="1"/>
</dbReference>
<feature type="compositionally biased region" description="Low complexity" evidence="1">
    <location>
        <begin position="465"/>
        <end position="485"/>
    </location>
</feature>
<evidence type="ECO:0000259" key="2">
    <source>
        <dbReference type="PROSITE" id="PS50003"/>
    </source>
</evidence>
<feature type="compositionally biased region" description="Polar residues" evidence="1">
    <location>
        <begin position="411"/>
        <end position="424"/>
    </location>
</feature>
<dbReference type="SMART" id="SM00325">
    <property type="entry name" value="RhoGEF"/>
    <property type="match status" value="1"/>
</dbReference>
<organism evidence="4 5">
    <name type="scientific">Syncephalis pseudoplumigaleata</name>
    <dbReference type="NCBI Taxonomy" id="1712513"/>
    <lineage>
        <taxon>Eukaryota</taxon>
        <taxon>Fungi</taxon>
        <taxon>Fungi incertae sedis</taxon>
        <taxon>Zoopagomycota</taxon>
        <taxon>Zoopagomycotina</taxon>
        <taxon>Zoopagomycetes</taxon>
        <taxon>Zoopagales</taxon>
        <taxon>Piptocephalidaceae</taxon>
        <taxon>Syncephalis</taxon>
    </lineage>
</organism>
<dbReference type="PROSITE" id="PS50003">
    <property type="entry name" value="PH_DOMAIN"/>
    <property type="match status" value="1"/>
</dbReference>
<dbReference type="PANTHER" id="PTHR12673">
    <property type="entry name" value="FACIOGENITAL DYSPLASIA PROTEIN"/>
    <property type="match status" value="1"/>
</dbReference>
<dbReference type="Gene3D" id="2.30.29.30">
    <property type="entry name" value="Pleckstrin-homology domain (PH domain)/Phosphotyrosine-binding domain (PTB)"/>
    <property type="match status" value="1"/>
</dbReference>
<protein>
    <submittedName>
        <fullName evidence="4">Dbl homology domain-containing protein</fullName>
    </submittedName>
</protein>
<dbReference type="GO" id="GO:0005737">
    <property type="term" value="C:cytoplasm"/>
    <property type="evidence" value="ECO:0007669"/>
    <property type="project" value="TreeGrafter"/>
</dbReference>
<dbReference type="InterPro" id="IPR000219">
    <property type="entry name" value="DH_dom"/>
</dbReference>
<feature type="domain" description="PH" evidence="2">
    <location>
        <begin position="301"/>
        <end position="388"/>
    </location>
</feature>
<sequence>MPSGSFLHLLSPTTAPDADATDAKDDGNGSAPEEEYGLAYDEQEEQANQRRANTMRELVHTERTYVKGLRFIKRNYILPLRAQVDSSASNTGEHDWTTPFAGEANDNGGNSNNNGGSGWVNSVISNATIRGLSMRDVHMLFANVEDILSMHEGMLEELEKRFANWDEIEPVSDIVQKCVPQFRQYYLYIRNYPQAISLLDRLTKQSSGFRKFLADNSKMIAYLTMPTARVTRYIEFLRAMCANMSSFHPDYYNLVSCTEDIGHIAAQASHLLRSIEHKRRVLDVQLSLSNFSGNLVTERRRLVHTGELAKINPVSYAHESRVVFLFNDLIIWAKGLRELLYMELADLNDNRNYRHAIQLSGNEDMVLLAAASAEEKERWASLLRHAIKHCRRAQAESHRRQKESHAARQPVTHQQTAASSGSSHTRSEEAPGSHGAAAHGLLHHSSSNRMLRDPSVGVAPHLPTSTVSSASSGHGKSSSSSQPSSTAEAAGPADQDNTAAAGDKKKKKKKKNLVFDPMRHFSDFGMVGLSDLHVS</sequence>
<dbReference type="SUPFAM" id="SSF48065">
    <property type="entry name" value="DBL homology domain (DH-domain)"/>
    <property type="match status" value="1"/>
</dbReference>
<dbReference type="PROSITE" id="PS50010">
    <property type="entry name" value="DH_2"/>
    <property type="match status" value="1"/>
</dbReference>
<evidence type="ECO:0000313" key="4">
    <source>
        <dbReference type="EMBL" id="RKP24769.1"/>
    </source>
</evidence>
<dbReference type="OrthoDB" id="660555at2759"/>
<name>A0A4V1J1E4_9FUNG</name>
<dbReference type="AlphaFoldDB" id="A0A4V1J1E4"/>
<dbReference type="Gene3D" id="1.20.900.10">
    <property type="entry name" value="Dbl homology (DH) domain"/>
    <property type="match status" value="1"/>
</dbReference>
<evidence type="ECO:0000256" key="1">
    <source>
        <dbReference type="SAM" id="MobiDB-lite"/>
    </source>
</evidence>
<dbReference type="GO" id="GO:0005085">
    <property type="term" value="F:guanyl-nucleotide exchange factor activity"/>
    <property type="evidence" value="ECO:0007669"/>
    <property type="project" value="InterPro"/>
</dbReference>
<dbReference type="Pfam" id="PF00621">
    <property type="entry name" value="RhoGEF"/>
    <property type="match status" value="1"/>
</dbReference>
<reference evidence="5" key="1">
    <citation type="journal article" date="2018" name="Nat. Microbiol.">
        <title>Leveraging single-cell genomics to expand the fungal tree of life.</title>
        <authorList>
            <person name="Ahrendt S.R."/>
            <person name="Quandt C.A."/>
            <person name="Ciobanu D."/>
            <person name="Clum A."/>
            <person name="Salamov A."/>
            <person name="Andreopoulos B."/>
            <person name="Cheng J.F."/>
            <person name="Woyke T."/>
            <person name="Pelin A."/>
            <person name="Henrissat B."/>
            <person name="Reynolds N.K."/>
            <person name="Benny G.L."/>
            <person name="Smith M.E."/>
            <person name="James T.Y."/>
            <person name="Grigoriev I.V."/>
        </authorList>
    </citation>
    <scope>NUCLEOTIDE SEQUENCE [LARGE SCALE GENOMIC DNA]</scope>
    <source>
        <strain evidence="5">Benny S71-1</strain>
    </source>
</reference>
<proteinExistence type="predicted"/>
<dbReference type="EMBL" id="KZ990045">
    <property type="protein sequence ID" value="RKP24769.1"/>
    <property type="molecule type" value="Genomic_DNA"/>
</dbReference>
<dbReference type="InterPro" id="IPR051092">
    <property type="entry name" value="FYVE_RhoGEF_PH"/>
</dbReference>
<feature type="compositionally biased region" description="Low complexity" evidence="1">
    <location>
        <begin position="432"/>
        <end position="447"/>
    </location>
</feature>
<feature type="region of interest" description="Disordered" evidence="1">
    <location>
        <begin position="1"/>
        <end position="36"/>
    </location>
</feature>
<gene>
    <name evidence="4" type="ORF">SYNPS1DRAFT_23175</name>
</gene>
<accession>A0A4V1J1E4</accession>
<dbReference type="InterPro" id="IPR011993">
    <property type="entry name" value="PH-like_dom_sf"/>
</dbReference>
<feature type="region of interest" description="Disordered" evidence="1">
    <location>
        <begin position="391"/>
        <end position="516"/>
    </location>
</feature>
<evidence type="ECO:0000259" key="3">
    <source>
        <dbReference type="PROSITE" id="PS50010"/>
    </source>
</evidence>